<name>A0A1G8GE52_9BACI</name>
<reference evidence="1 2" key="1">
    <citation type="submission" date="2016-10" db="EMBL/GenBank/DDBJ databases">
        <authorList>
            <person name="de Groot N.N."/>
        </authorList>
    </citation>
    <scope>NUCLEOTIDE SEQUENCE [LARGE SCALE GENOMIC DNA]</scope>
    <source>
        <strain evidence="2">P4B,CCM 7963,CECT 7998,DSM 25260,IBRC-M 10614,KCTC 13821</strain>
    </source>
</reference>
<dbReference type="Gene3D" id="6.10.140.1110">
    <property type="match status" value="1"/>
</dbReference>
<sequence length="139" mass="16703">MRIIKKVTVKHVLTESLKEKMTDDFYEEQHRLEKEIEQLRFQMQKQWRAEETSRRKTEIKERFEKEVEKRKEKINRVLFQRSQLEQLPLFSEITAGQVDAIEEIETGDDWPLAEQEIIVEDGKIISIRNNRADDNNGMV</sequence>
<dbReference type="Pfam" id="PF11068">
    <property type="entry name" value="YlqD"/>
    <property type="match status" value="1"/>
</dbReference>
<keyword evidence="2" id="KW-1185">Reference proteome</keyword>
<dbReference type="STRING" id="930129.SAMN05216352_103356"/>
<evidence type="ECO:0000313" key="1">
    <source>
        <dbReference type="EMBL" id="SDH92635.1"/>
    </source>
</evidence>
<dbReference type="AlphaFoldDB" id="A0A1G8GE52"/>
<dbReference type="EMBL" id="FNDU01000003">
    <property type="protein sequence ID" value="SDH92635.1"/>
    <property type="molecule type" value="Genomic_DNA"/>
</dbReference>
<dbReference type="RefSeq" id="WP_170031628.1">
    <property type="nucleotide sequence ID" value="NZ_FNDU01000003.1"/>
</dbReference>
<organism evidence="1 2">
    <name type="scientific">Alteribacillus bidgolensis</name>
    <dbReference type="NCBI Taxonomy" id="930129"/>
    <lineage>
        <taxon>Bacteria</taxon>
        <taxon>Bacillati</taxon>
        <taxon>Bacillota</taxon>
        <taxon>Bacilli</taxon>
        <taxon>Bacillales</taxon>
        <taxon>Bacillaceae</taxon>
        <taxon>Alteribacillus</taxon>
    </lineage>
</organism>
<gene>
    <name evidence="1" type="ORF">SAMN05216352_103356</name>
</gene>
<dbReference type="InterPro" id="IPR021297">
    <property type="entry name" value="YlqD"/>
</dbReference>
<dbReference type="Proteomes" id="UP000199017">
    <property type="component" value="Unassembled WGS sequence"/>
</dbReference>
<evidence type="ECO:0000313" key="2">
    <source>
        <dbReference type="Proteomes" id="UP000199017"/>
    </source>
</evidence>
<protein>
    <submittedName>
        <fullName evidence="1">YlqD protein</fullName>
    </submittedName>
</protein>
<accession>A0A1G8GE52</accession>
<proteinExistence type="predicted"/>